<gene>
    <name evidence="2" type="ordered locus">VIT_17s0000g00730</name>
</gene>
<keyword evidence="3" id="KW-1185">Reference proteome</keyword>
<dbReference type="NCBIfam" id="NF047352">
    <property type="entry name" value="P_loop_sacsin"/>
    <property type="match status" value="2"/>
</dbReference>
<dbReference type="HOGENOM" id="CLU_229673_0_0_1"/>
<dbReference type="InterPro" id="IPR036890">
    <property type="entry name" value="HATPase_C_sf"/>
</dbReference>
<feature type="domain" description="Sacsin/Nov" evidence="1">
    <location>
        <begin position="808"/>
        <end position="924"/>
    </location>
</feature>
<evidence type="ECO:0000259" key="1">
    <source>
        <dbReference type="Pfam" id="PF25794"/>
    </source>
</evidence>
<evidence type="ECO:0000313" key="3">
    <source>
        <dbReference type="Proteomes" id="UP000009183"/>
    </source>
</evidence>
<name>F6GT04_VITVI</name>
<dbReference type="PANTHER" id="PTHR32387">
    <property type="entry name" value="WU:FJ29H11"/>
    <property type="match status" value="1"/>
</dbReference>
<feature type="domain" description="Sacsin/Nov" evidence="1">
    <location>
        <begin position="27"/>
        <end position="143"/>
    </location>
</feature>
<dbReference type="PANTHER" id="PTHR32387:SF3">
    <property type="entry name" value="ATP_DNA BINDING PROTEIN"/>
    <property type="match status" value="1"/>
</dbReference>
<dbReference type="eggNOG" id="ENOG502QXH2">
    <property type="taxonomic scope" value="Eukaryota"/>
</dbReference>
<protein>
    <recommendedName>
        <fullName evidence="1">Sacsin/Nov domain-containing protein</fullName>
    </recommendedName>
</protein>
<reference evidence="3" key="1">
    <citation type="journal article" date="2007" name="Nature">
        <title>The grapevine genome sequence suggests ancestral hexaploidization in major angiosperm phyla.</title>
        <authorList>
            <consortium name="The French-Italian Public Consortium for Grapevine Genome Characterization."/>
            <person name="Jaillon O."/>
            <person name="Aury J.-M."/>
            <person name="Noel B."/>
            <person name="Policriti A."/>
            <person name="Clepet C."/>
            <person name="Casagrande A."/>
            <person name="Choisne N."/>
            <person name="Aubourg S."/>
            <person name="Vitulo N."/>
            <person name="Jubin C."/>
            <person name="Vezzi A."/>
            <person name="Legeai F."/>
            <person name="Hugueney P."/>
            <person name="Dasilva C."/>
            <person name="Horner D."/>
            <person name="Mica E."/>
            <person name="Jublot D."/>
            <person name="Poulain J."/>
            <person name="Bruyere C."/>
            <person name="Billault A."/>
            <person name="Segurens B."/>
            <person name="Gouyvenoux M."/>
            <person name="Ugarte E."/>
            <person name="Cattonaro F."/>
            <person name="Anthouard V."/>
            <person name="Vico V."/>
            <person name="Del Fabbro C."/>
            <person name="Alaux M."/>
            <person name="Di Gaspero G."/>
            <person name="Dumas V."/>
            <person name="Felice N."/>
            <person name="Paillard S."/>
            <person name="Juman I."/>
            <person name="Moroldo M."/>
            <person name="Scalabrin S."/>
            <person name="Canaguier A."/>
            <person name="Le Clainche I."/>
            <person name="Malacrida G."/>
            <person name="Durand E."/>
            <person name="Pesole G."/>
            <person name="Laucou V."/>
            <person name="Chatelet P."/>
            <person name="Merdinoglu D."/>
            <person name="Delledonne M."/>
            <person name="Pezzotti M."/>
            <person name="Lecharny A."/>
            <person name="Scarpelli C."/>
            <person name="Artiguenave F."/>
            <person name="Pe M.E."/>
            <person name="Valle G."/>
            <person name="Morgante M."/>
            <person name="Caboche M."/>
            <person name="Adam-Blondon A.-F."/>
            <person name="Weissenbach J."/>
            <person name="Quetier F."/>
            <person name="Wincker P."/>
        </authorList>
    </citation>
    <scope>NUCLEOTIDE SEQUENCE [LARGE SCALE GENOMIC DNA]</scope>
    <source>
        <strain evidence="3">cv. Pinot noir / PN40024</strain>
    </source>
</reference>
<proteinExistence type="predicted"/>
<dbReference type="ExpressionAtlas" id="F6GT04">
    <property type="expression patterns" value="baseline and differential"/>
</dbReference>
<dbReference type="EMBL" id="FN594950">
    <property type="protein sequence ID" value="CCB43349.1"/>
    <property type="molecule type" value="Genomic_DNA"/>
</dbReference>
<organism evidence="2 3">
    <name type="scientific">Vitis vinifera</name>
    <name type="common">Grape</name>
    <dbReference type="NCBI Taxonomy" id="29760"/>
    <lineage>
        <taxon>Eukaryota</taxon>
        <taxon>Viridiplantae</taxon>
        <taxon>Streptophyta</taxon>
        <taxon>Embryophyta</taxon>
        <taxon>Tracheophyta</taxon>
        <taxon>Spermatophyta</taxon>
        <taxon>Magnoliopsida</taxon>
        <taxon>eudicotyledons</taxon>
        <taxon>Gunneridae</taxon>
        <taxon>Pentapetalae</taxon>
        <taxon>rosids</taxon>
        <taxon>Vitales</taxon>
        <taxon>Vitaceae</taxon>
        <taxon>Viteae</taxon>
        <taxon>Vitis</taxon>
    </lineage>
</organism>
<dbReference type="Gene3D" id="3.30.565.10">
    <property type="entry name" value="Histidine kinase-like ATPase, C-terminal domain"/>
    <property type="match status" value="2"/>
</dbReference>
<accession>F6GT04</accession>
<dbReference type="InterPro" id="IPR058210">
    <property type="entry name" value="SACS/Nov_dom"/>
</dbReference>
<evidence type="ECO:0000313" key="2">
    <source>
        <dbReference type="EMBL" id="CCB43349.1"/>
    </source>
</evidence>
<dbReference type="InterPro" id="IPR052957">
    <property type="entry name" value="Auxin_embryo_med"/>
</dbReference>
<dbReference type="Pfam" id="PF25794">
    <property type="entry name" value="SACS"/>
    <property type="match status" value="2"/>
</dbReference>
<dbReference type="FunCoup" id="F6GT04">
    <property type="interactions" value="82"/>
</dbReference>
<dbReference type="InParanoid" id="F6GT04"/>
<dbReference type="SUPFAM" id="SSF55874">
    <property type="entry name" value="ATPase domain of HSP90 chaperone/DNA topoisomerase II/histidine kinase"/>
    <property type="match status" value="2"/>
</dbReference>
<dbReference type="PaxDb" id="29760-VIT_17s0000g00730.t01"/>
<sequence>MATPEEHIKEIRRTKFSIGGELNPLTEDLHQAVKNLSAELYAKDVHFLMELIQNAEDNDYPEGVNPSLELVITSQDITGTGASATLLIFNNEKGFSAKNIESICSVGRSTKKNNRKCGYIGEKGIGFKSVFLITAQPYIFSNGYQIRFNEEPCPHSNLGYIVPEWVQWNPTLDDIKQIYGSHAVLPTTTIILPLKPDKIGPVKEQLSSIQPEVLLFLSKIKQFSVKKHNEDPRLNTVNAISISSEINFVKRKNIDADSYILHLSTDGAKDVTEKECSYYMWRQKFPVRQENQVERRLGVEELVITLAFPFGQRLNRGISSPGVYAFLPTEMVTNFPFIIQADFVLASSRETILLDNKWNQGILDCVPSAFLNAFISLVTTSQDVPVSTLTPMFKFLPIYSSPYPKLNDVRELIKAELLKKNIVPCESYSDQKIFRKPCEVGRLMPSFWNILKKARKQGVSLHSLSSHGKYILNSSFDTEEYDHILNFLGVEPVNSEWYAKCIKNHYGKEILRFKMELQLLGVVVGFNKNYQLVTDHLKSQACSNHPTAEAILLIFECMRDCERNSRSAHKLIQALKGNKCLKTNMGYKFPSECFLFNTEWDSLLKVFHNDFPLIDEDFYGTSILSYEKESRQAGIVVDFEAATQKFLAVFKKHASSSSIGREHVLSFLRSYRQIDKTNKFPSDFKRDICQAKWLQTRLGVPRSPRECILFGPEWEPVSSITVLPFIDDSDKLSMSSGETMAVDARRMMRWDREDSNLFMQKMEISGGHKNKIEYVNREGVVMATPKEHIEEIRRTKFSIGGELNPLTEDLHQAVKNLSAELYAKDVHFLMELIQNAEDNEYGEGVNPSLELVITSQDITDTGAPATLLIFNNEKGFSAKNIESICSVGRSTKKSNRKQGYIGEKGIGFKSVFLITAQPYIFSNGYQIRFNEEPCSHSNLGYIVPEWVEQNPSLADIKQIYGSHAVLPTTTIILPLKPDKIKPVKQQLSSIQPEVLLFLSKIKQFSVKEDNKDPRLNTVNAISISSEINFVTRKNIDADSYTLHLSTDEASDVTEKECSYYMWRQKFPVRQENQVERRLGVEEWVIKLAFPIGQRLNRGMSSPGIYAFLPTEMVTNFPFIIQADFVLASSRETILLDNKWNQGILDCVPSAFLNAFISLVTTSEDVPVSTLTPMFKFLPINSSSYPKLNVVRESIKAKLLTENIIPCESYSDQKIFRKPCEVGRLMPSFWNILKKARKQGVSLHSLSSHGRYILNSSFDTEEHDHILNFLGVEPVNSEWYAKCIMSSKLVLGVTEDDYLELLLFIAEKWSFSFYSTTMKYVPLLKYLAIAYAHFLYHSFSKSYLPKEKVDYLCGIMPLVDNYGHVMRRRKGVLVPANGSKWVGLMGANPWREEGYVELGEDYLRSGNYAGSFTPESQLITFLKTHIAVSDIPDISPPNAELSVADTPLTKKNAFLLLDWIHNLNYKENLPAKFLASIRTGSWLKISLSDSPGYRPPSQSFLFASSDGNLLQDESVMVDIPLIDQEFYGNGLNNYKEELKKIGVMFEYRDMCQFAGKHVMSLATSSALTKSNVFQILNFIKFLRLKVLPADEFIQTIKDGRWLKTSCGHRSPVGSVLFDQEWKAASQISDIPFIDQDHYGKEILRFKMELQLLGVVVGFNKNYQLVTDHLKSQACSNHPTAEAILLIFECMRDCERNSRPADKLIQALKGNKCLKTNMGYKFPSECFLFNTEWGCLLKVFHNDFPLIDEDFYGTTIFSYKRELGQAGVVVDFEAATQKFSPVFKKRASSSSIGREHVLSFLASYRQINKTNNKFPSDFVCSIYEAKWLQTRFGDPRSPRECILFGPEWEPVSSITLLPFIDDSDNSYGKGIHEYRKELNSLGVTIKYRDGVRFVAAGICFPQDPSTITPESVLSLLQCIKILQKYDPHLPDIFRKKVSQSWLKTYYGYRSPDQSLLFGSEWGSFLQRNDGPFIDEEFYGPNITAYKNELREIGVTVDVSNGCSLLAGYLDFHSEFSTIVRVYNYLNKHSWSPHRDAPRRIWIPNGSDSGEWVSPEKCVIYDKDGLFSSQFNVLEKHYMPELFTFFSRVMQVKSNPSVDDYCELWNNWENSRERLSHSECCAFWAHVSNHWSKKTQKTLAENLSKLPVESDSDGIMLFDKHDVYIADDLQLKYLFEQSSPHSIFVWYPQPSIPSLSWTKLFEIYRKIGVRTISESVQKEDISKLEASELKQVSQKESLIGRGLLRLILGFLADPSIEMEAGQRQEVVKGLLNLEVFQTEDPIAVSYRLSTTSGETMDINARRMMCWDQENFKLIMEKMEMSGGHKSTIEYATIFAEVISEAVLQGNGDHISALAKLIKLAFLLDFDEEAVGFLMRSKNLQVFMEDEEFLSSAFSVEGRPGMCPMP</sequence>
<dbReference type="Proteomes" id="UP000009183">
    <property type="component" value="Chromosome 17"/>
</dbReference>